<keyword evidence="2" id="KW-1185">Reference proteome</keyword>
<name>A0ABU5VV10_9BACT</name>
<gene>
    <name evidence="1" type="ORF">SHI21_04635</name>
</gene>
<dbReference type="RefSeq" id="WP_323575028.1">
    <property type="nucleotide sequence ID" value="NZ_JAYGJQ010000001.1"/>
</dbReference>
<dbReference type="EMBL" id="JAYGJQ010000001">
    <property type="protein sequence ID" value="MEA9355470.1"/>
    <property type="molecule type" value="Genomic_DNA"/>
</dbReference>
<comment type="caution">
    <text evidence="1">The sequence shown here is derived from an EMBL/GenBank/DDBJ whole genome shotgun (WGS) entry which is preliminary data.</text>
</comment>
<dbReference type="Proteomes" id="UP001302274">
    <property type="component" value="Unassembled WGS sequence"/>
</dbReference>
<protein>
    <recommendedName>
        <fullName evidence="3">Outer membrane protein beta-barrel domain-containing protein</fullName>
    </recommendedName>
</protein>
<reference evidence="1 2" key="1">
    <citation type="submission" date="2023-11" db="EMBL/GenBank/DDBJ databases">
        <title>A Novel Polar Bacteriovorax (B. antarcticus) Isolated from the Biocrust in Antarctica.</title>
        <authorList>
            <person name="Mun W."/>
            <person name="Choi S.Y."/>
            <person name="Mitchell R.J."/>
        </authorList>
    </citation>
    <scope>NUCLEOTIDE SEQUENCE [LARGE SCALE GENOMIC DNA]</scope>
    <source>
        <strain evidence="1 2">PP10</strain>
    </source>
</reference>
<evidence type="ECO:0000313" key="1">
    <source>
        <dbReference type="EMBL" id="MEA9355470.1"/>
    </source>
</evidence>
<evidence type="ECO:0008006" key="3">
    <source>
        <dbReference type="Google" id="ProtNLM"/>
    </source>
</evidence>
<proteinExistence type="predicted"/>
<evidence type="ECO:0000313" key="2">
    <source>
        <dbReference type="Proteomes" id="UP001302274"/>
    </source>
</evidence>
<accession>A0ABU5VV10</accession>
<organism evidence="1 2">
    <name type="scientific">Bacteriovorax antarcticus</name>
    <dbReference type="NCBI Taxonomy" id="3088717"/>
    <lineage>
        <taxon>Bacteria</taxon>
        <taxon>Pseudomonadati</taxon>
        <taxon>Bdellovibrionota</taxon>
        <taxon>Bacteriovoracia</taxon>
        <taxon>Bacteriovoracales</taxon>
        <taxon>Bacteriovoracaceae</taxon>
        <taxon>Bacteriovorax</taxon>
    </lineage>
</organism>
<sequence>MNSSDEYGAYKMRAVTIGYRRFLGNSFNIMPTIYYRRNTGDFYQEGQFSNVVGSNNLVYEDVGTGIRIGNEWQWENFTMGCDWFGLNLTSAKINFQEKSLGPIETHAPMKALTMTLLSFYLGYSF</sequence>